<dbReference type="InterPro" id="IPR025139">
    <property type="entry name" value="DUF4062"/>
</dbReference>
<proteinExistence type="predicted"/>
<dbReference type="EMBL" id="CP134846">
    <property type="protein sequence ID" value="WNL16129.1"/>
    <property type="molecule type" value="Genomic_DNA"/>
</dbReference>
<reference evidence="4" key="1">
    <citation type="submission" date="2023-09" db="EMBL/GenBank/DDBJ databases">
        <title>Arcobacter tbilisiensis sp. nov. isolated from chicken meat in Tbilisi, Georgia.</title>
        <authorList>
            <person name="Matthias R."/>
            <person name="Zautner A.E."/>
        </authorList>
    </citation>
    <scope>NUCLEOTIDE SEQUENCE</scope>
    <source>
        <strain evidence="4">LEO 107</strain>
    </source>
</reference>
<dbReference type="Pfam" id="PF13191">
    <property type="entry name" value="AAA_16"/>
    <property type="match status" value="1"/>
</dbReference>
<dbReference type="SUPFAM" id="SSF52540">
    <property type="entry name" value="P-loop containing nucleoside triphosphate hydrolases"/>
    <property type="match status" value="1"/>
</dbReference>
<evidence type="ECO:0000259" key="2">
    <source>
        <dbReference type="Pfam" id="PF13191"/>
    </source>
</evidence>
<name>A0AA96I3E3_9BACT</name>
<accession>A0AA96I3E3</accession>
<dbReference type="Pfam" id="PF13271">
    <property type="entry name" value="DUF4062"/>
    <property type="match status" value="1"/>
</dbReference>
<dbReference type="InterPro" id="IPR041664">
    <property type="entry name" value="AAA_16"/>
</dbReference>
<dbReference type="InterPro" id="IPR052752">
    <property type="entry name" value="NACHT-WD_repeat"/>
</dbReference>
<evidence type="ECO:0000256" key="1">
    <source>
        <dbReference type="SAM" id="Coils"/>
    </source>
</evidence>
<organism evidence="4">
    <name type="scientific">Arcobacter sp. AZ-2023</name>
    <dbReference type="NCBI Taxonomy" id="3074453"/>
    <lineage>
        <taxon>Bacteria</taxon>
        <taxon>Pseudomonadati</taxon>
        <taxon>Campylobacterota</taxon>
        <taxon>Epsilonproteobacteria</taxon>
        <taxon>Campylobacterales</taxon>
        <taxon>Arcobacteraceae</taxon>
        <taxon>Arcobacter</taxon>
    </lineage>
</organism>
<feature type="coiled-coil region" evidence="1">
    <location>
        <begin position="106"/>
        <end position="153"/>
    </location>
</feature>
<dbReference type="PANTHER" id="PTHR19871">
    <property type="entry name" value="BETA TRANSDUCIN-RELATED PROTEIN"/>
    <property type="match status" value="1"/>
</dbReference>
<dbReference type="Gene3D" id="3.40.50.300">
    <property type="entry name" value="P-loop containing nucleotide triphosphate hydrolases"/>
    <property type="match status" value="1"/>
</dbReference>
<evidence type="ECO:0000313" key="4">
    <source>
        <dbReference type="EMBL" id="WNL16129.1"/>
    </source>
</evidence>
<feature type="domain" description="Orc1-like AAA ATPase" evidence="2">
    <location>
        <begin position="382"/>
        <end position="512"/>
    </location>
</feature>
<gene>
    <name evidence="4" type="ORF">RJG54_07825</name>
</gene>
<evidence type="ECO:0000259" key="3">
    <source>
        <dbReference type="Pfam" id="PF13271"/>
    </source>
</evidence>
<protein>
    <submittedName>
        <fullName evidence="4">DUF4062 domain-containing protein</fullName>
    </submittedName>
</protein>
<keyword evidence="1" id="KW-0175">Coiled coil</keyword>
<dbReference type="PANTHER" id="PTHR19871:SF14">
    <property type="entry name" value="DUF4062 DOMAIN-CONTAINING PROTEIN"/>
    <property type="match status" value="1"/>
</dbReference>
<feature type="domain" description="DUF4062" evidence="3">
    <location>
        <begin position="8"/>
        <end position="92"/>
    </location>
</feature>
<dbReference type="InterPro" id="IPR027417">
    <property type="entry name" value="P-loop_NTPase"/>
</dbReference>
<sequence length="1494" mass="179211">MQNKTIKFFISSTFKDFIKERNALQNFVFPRLKKLCQDKGFSFQPVDLRWGVTNESSDDNKTMEYCLNEVKRCSSDPKPNLLILFGQRYGWVPLPSYIESNVFDIIEEKIDNINFTKELFEKEKEEWNKEATKEKEEKKKKEFLNNIDEANKYIFKNFKLKDLLKEWYIKDLNDKNQKYYLKDKRNTPTLIWRFIEKILKTYIQKVDDTKEKNNYDIFHTSATEQEIKLALKKQKVLESKNTIVYHRKFKNDTIDKDFIEEEQNEKLEKLEKYLSDNKSCSLIKKDSIDLDIYKSLKDEYISIETKSHEEKNYPKDIPEYLEDFCESVYNEFKDKINTEIDKYNDDFPTTLKIELEQQERFLKSKYFYYIDERNERKDINDVIGRNKELKEIVNFITDSENTEQYYLLYGKSGTGKTSVMAKALTEIKNKNNKYDIYYRFIGTTAYSTYSRQVFESIYREIESKLSNNENLPKVEFEIEELKFKKQFQELLQRLDDKKVVIFLDAIDQFEDDNDLSILLDDLPKNIKIIFSVLYDENKTDNNDYTKYYEKLSNIKNNTKLDILDQSFNIEILKQLLEKDNRTLSTNKDNNQQNLVESFIEDQTPLCVKLTYEIVREWTSNEDIDELKEELPSIDCENKEEELIIKFFNNVIKKYYVNEELLNFTLGLISASKDGLSETELIDIISNEEKILKSYDKDQRYQQLNKLPDAIFSKMYYHIQDIFTEKLIDGEMLINPYHRVIEEVIKNYFYKINKNQLHKKLSDYFYLKQDKNKTWNQRYYSLRMLSELPYQLYECQNSELLKEILFDLEFAGSVYDNNKHDSFRDIMSKATQLDNIKEDEIYPWESFYREKEHLILKVNDEMWKPHQTLFQLAYEDGLDSPLTEKAIILLNKDIRKPIGWNWLKIKNQNKVSSRKGLLKVINSYKCIRESILKEDKLYFKNDRSIFSLNLDSLIIKKDNYDFDNKHNINDIREKYSHMNDEQFDDLYDEIIYSIEKAEDNNLEIEQKNKDELLKNAIGYYKKSKSKLHNLDAIDFSGNNSTLIYKNNLINGCAWSNTNNESFVLYINNNFVKKEEKFKDSIKNILIVNDIYFIIFDRYIKIKDEFNKFTFINDFSNSIDKIYYDKKSDKYILVNSSEILIYRILLKNTDSIETYKYKSIDDNLIINRNKFLFNFNDETNYNLNNQNISNFIKFDKNKYLSWYEDKLFLISEVHFKEIPVKGNFIEIPSYNEKINGDNEVIYYICKITDVFYAVTTSKDELYILYYNSDENIFYGLLEREILEKFNGETNYKLKFLNDKLYLYTLNSEYGFVEYLMTSNLKKDLIKIEFDDDLSMEQIIDVPRHECRPNNINNAVKISEKNLFYLEFNEKILNVKIIDENLTFEINFDYKIIIFDQLKIFRIHNCIYILYNNLLTIIVGNDKIIELDVSLGNELFNNFIVSENELYICSKNFIQKVKLNKINEIYFTTKELIGKFNGQFVSTLDDEFISYKIGENT</sequence>